<dbReference type="EMBL" id="MSIE01000002">
    <property type="protein sequence ID" value="OLF19214.1"/>
    <property type="molecule type" value="Genomic_DNA"/>
</dbReference>
<dbReference type="SUPFAM" id="SSF49785">
    <property type="entry name" value="Galactose-binding domain-like"/>
    <property type="match status" value="1"/>
</dbReference>
<name>A0A1Q8CXY0_9PSEU</name>
<dbReference type="InterPro" id="IPR008979">
    <property type="entry name" value="Galactose-bd-like_sf"/>
</dbReference>
<organism evidence="11 12">
    <name type="scientific">Actinophytocola xanthii</name>
    <dbReference type="NCBI Taxonomy" id="1912961"/>
    <lineage>
        <taxon>Bacteria</taxon>
        <taxon>Bacillati</taxon>
        <taxon>Actinomycetota</taxon>
        <taxon>Actinomycetes</taxon>
        <taxon>Pseudonocardiales</taxon>
        <taxon>Pseudonocardiaceae</taxon>
    </lineage>
</organism>
<dbReference type="SUPFAM" id="SSF51445">
    <property type="entry name" value="(Trans)glycosidases"/>
    <property type="match status" value="1"/>
</dbReference>
<dbReference type="Pfam" id="PF16499">
    <property type="entry name" value="Melibiase_2"/>
    <property type="match status" value="1"/>
</dbReference>
<keyword evidence="4 9" id="KW-0732">Signal</keyword>
<dbReference type="InterPro" id="IPR013785">
    <property type="entry name" value="Aldolase_TIM"/>
</dbReference>
<dbReference type="Pfam" id="PF17801">
    <property type="entry name" value="Melibiase_C"/>
    <property type="match status" value="1"/>
</dbReference>
<comment type="catalytic activity">
    <reaction evidence="1 8">
        <text>Hydrolysis of terminal, non-reducing alpha-D-galactose residues in alpha-D-galactosides, including galactose oligosaccharides, galactomannans and galactolipids.</text>
        <dbReference type="EC" id="3.2.1.22"/>
    </reaction>
</comment>
<dbReference type="AlphaFoldDB" id="A0A1Q8CXY0"/>
<accession>A0A1Q8CXY0</accession>
<evidence type="ECO:0000256" key="7">
    <source>
        <dbReference type="ARBA" id="ARBA00023295"/>
    </source>
</evidence>
<dbReference type="Gene3D" id="2.60.120.1060">
    <property type="entry name" value="NPCBM/NEW2 domain"/>
    <property type="match status" value="1"/>
</dbReference>
<dbReference type="Pfam" id="PF10633">
    <property type="entry name" value="NPCBM_assoc"/>
    <property type="match status" value="1"/>
</dbReference>
<dbReference type="PROSITE" id="PS00512">
    <property type="entry name" value="ALPHA_GALACTOSIDASE"/>
    <property type="match status" value="1"/>
</dbReference>
<proteinExistence type="inferred from homology"/>
<dbReference type="InterPro" id="IPR041233">
    <property type="entry name" value="Melibiase_C"/>
</dbReference>
<dbReference type="SUPFAM" id="SSF51011">
    <property type="entry name" value="Glycosyl hydrolase domain"/>
    <property type="match status" value="1"/>
</dbReference>
<evidence type="ECO:0000256" key="8">
    <source>
        <dbReference type="RuleBase" id="RU361168"/>
    </source>
</evidence>
<keyword evidence="6 8" id="KW-1015">Disulfide bond</keyword>
<dbReference type="Gene3D" id="2.60.40.10">
    <property type="entry name" value="Immunoglobulins"/>
    <property type="match status" value="1"/>
</dbReference>
<dbReference type="Gene3D" id="3.20.20.70">
    <property type="entry name" value="Aldolase class I"/>
    <property type="match status" value="1"/>
</dbReference>
<keyword evidence="7 8" id="KW-0326">Glycosidase</keyword>
<dbReference type="InterPro" id="IPR002241">
    <property type="entry name" value="Glyco_hydro_27"/>
</dbReference>
<evidence type="ECO:0000313" key="12">
    <source>
        <dbReference type="Proteomes" id="UP000185596"/>
    </source>
</evidence>
<evidence type="ECO:0000256" key="4">
    <source>
        <dbReference type="ARBA" id="ARBA00022729"/>
    </source>
</evidence>
<dbReference type="GO" id="GO:0004557">
    <property type="term" value="F:alpha-galactosidase activity"/>
    <property type="evidence" value="ECO:0007669"/>
    <property type="project" value="UniProtKB-EC"/>
</dbReference>
<dbReference type="CDD" id="cd14792">
    <property type="entry name" value="GH27"/>
    <property type="match status" value="1"/>
</dbReference>
<dbReference type="InterPro" id="IPR013222">
    <property type="entry name" value="Glyco_hyd_98_carb-bd"/>
</dbReference>
<evidence type="ECO:0000256" key="5">
    <source>
        <dbReference type="ARBA" id="ARBA00022801"/>
    </source>
</evidence>
<comment type="caution">
    <text evidence="11">The sequence shown here is derived from an EMBL/GenBank/DDBJ whole genome shotgun (WGS) entry which is preliminary data.</text>
</comment>
<dbReference type="PANTHER" id="PTHR11452:SF75">
    <property type="entry name" value="ALPHA-GALACTOSIDASE MEL1"/>
    <property type="match status" value="1"/>
</dbReference>
<dbReference type="InterPro" id="IPR017853">
    <property type="entry name" value="GH"/>
</dbReference>
<dbReference type="InterPro" id="IPR013780">
    <property type="entry name" value="Glyco_hydro_b"/>
</dbReference>
<dbReference type="PRINTS" id="PR00740">
    <property type="entry name" value="GLHYDRLASE27"/>
</dbReference>
<keyword evidence="5 8" id="KW-0378">Hydrolase</keyword>
<dbReference type="PANTHER" id="PTHR11452">
    <property type="entry name" value="ALPHA-GALACTOSIDASE/ALPHA-N-ACETYLGALACTOSAMINIDASE"/>
    <property type="match status" value="1"/>
</dbReference>
<dbReference type="STRING" id="1912961.BU204_02350"/>
<dbReference type="InterPro" id="IPR018905">
    <property type="entry name" value="A-galactase_NEW3"/>
</dbReference>
<dbReference type="Gene3D" id="2.60.40.1180">
    <property type="entry name" value="Golgi alpha-mannosidase II"/>
    <property type="match status" value="1"/>
</dbReference>
<dbReference type="EC" id="3.2.1.22" evidence="3 8"/>
<comment type="similarity">
    <text evidence="2 8">Belongs to the glycosyl hydrolase 27 family.</text>
</comment>
<keyword evidence="12" id="KW-1185">Reference proteome</keyword>
<feature type="signal peptide" evidence="9">
    <location>
        <begin position="1"/>
        <end position="22"/>
    </location>
</feature>
<evidence type="ECO:0000256" key="9">
    <source>
        <dbReference type="SAM" id="SignalP"/>
    </source>
</evidence>
<evidence type="ECO:0000256" key="1">
    <source>
        <dbReference type="ARBA" id="ARBA00001255"/>
    </source>
</evidence>
<feature type="chain" id="PRO_5039321821" description="Alpha-galactosidase" evidence="9">
    <location>
        <begin position="23"/>
        <end position="649"/>
    </location>
</feature>
<evidence type="ECO:0000259" key="10">
    <source>
        <dbReference type="SMART" id="SM00776"/>
    </source>
</evidence>
<dbReference type="Proteomes" id="UP000185596">
    <property type="component" value="Unassembled WGS sequence"/>
</dbReference>
<dbReference type="InterPro" id="IPR013783">
    <property type="entry name" value="Ig-like_fold"/>
</dbReference>
<dbReference type="InterPro" id="IPR000111">
    <property type="entry name" value="Glyco_hydro_27/36_CS"/>
</dbReference>
<reference evidence="11 12" key="1">
    <citation type="submission" date="2016-12" db="EMBL/GenBank/DDBJ databases">
        <title>The draft genome sequence of Actinophytocola sp. 11-183.</title>
        <authorList>
            <person name="Wang W."/>
            <person name="Yuan L."/>
        </authorList>
    </citation>
    <scope>NUCLEOTIDE SEQUENCE [LARGE SCALE GENOMIC DNA]</scope>
    <source>
        <strain evidence="11 12">11-183</strain>
    </source>
</reference>
<evidence type="ECO:0000256" key="2">
    <source>
        <dbReference type="ARBA" id="ARBA00009743"/>
    </source>
</evidence>
<evidence type="ECO:0000256" key="3">
    <source>
        <dbReference type="ARBA" id="ARBA00012755"/>
    </source>
</evidence>
<dbReference type="InterPro" id="IPR038637">
    <property type="entry name" value="NPCBM_sf"/>
</dbReference>
<dbReference type="RefSeq" id="WP_075123818.1">
    <property type="nucleotide sequence ID" value="NZ_MSIE01000002.1"/>
</dbReference>
<evidence type="ECO:0000256" key="6">
    <source>
        <dbReference type="ARBA" id="ARBA00023157"/>
    </source>
</evidence>
<sequence length="649" mass="68466">MRRPLRVALLAVLAAASLPVVGTPGTAAPAAAADKPPLATTPPMGWNSWNKFGCDIDEELIRGTADAMVSSGMRAAGYTYVNIDDCWMAPERDAQGRLQADPVRFPSGIKALADYVHARGLKLGIYSSAGTMTCQRLPASLDHETTDAASFAAWGVDLLKYDNCYNEGRPALERYTAMADALAATGRDIVYSICEWGANRPWEWAAEIGGHYWRTTGDISDRWGSVVSILDQQVGLEAYSGPNGWNDPDMLEIGNGGMTTEEYRAHMSLWSILNAPLIAGNDLRSMDPTTRALLTDRDVIAVNQDWAGIQGHKIADDGDLEVWAKPTSGGGAAVVLFNRGTTGARVATTAADLGLPGARAYTMRDLWTDTTTVTRSHVRASVPAHGARMFVVRPGGHGAPAVAPDAVAPGYVEQGESFTASVLVTNDGTRPVRDVRVALAAPPGWDVRAEDGTRVRVVRPGRTATLDFTVTAPATVANGTHALTADIRHRTGRVSGHGAVTTATSPVGTPWLSDLEPVSAEVGWGSLGVDESVDGNPLTIAGVTYAKGLAPHAASELTYYLGEHCTRFTAAAGIDDETGNRGSVTFTVVGDGRTLAETGLVTGGQPAVPVDVDVTGVTELVLVAGVGPDNNNYDHSEWVDPKLTCQATR</sequence>
<dbReference type="GO" id="GO:0016052">
    <property type="term" value="P:carbohydrate catabolic process"/>
    <property type="evidence" value="ECO:0007669"/>
    <property type="project" value="UniProtKB-ARBA"/>
</dbReference>
<feature type="domain" description="Glycosyl hydrolase family 98 putative carbohydrate-binding module" evidence="10">
    <location>
        <begin position="506"/>
        <end position="645"/>
    </location>
</feature>
<dbReference type="FunFam" id="3.20.20.70:FF:000202">
    <property type="entry name" value="Alpha-galactosidase"/>
    <property type="match status" value="1"/>
</dbReference>
<gene>
    <name evidence="11" type="ORF">BU204_02350</name>
</gene>
<protein>
    <recommendedName>
        <fullName evidence="3 8">Alpha-galactosidase</fullName>
        <ecNumber evidence="3 8">3.2.1.22</ecNumber>
    </recommendedName>
    <alternativeName>
        <fullName evidence="8">Melibiase</fullName>
    </alternativeName>
</protein>
<dbReference type="FunFam" id="2.60.40.1180:FF:000008">
    <property type="entry name" value="Alpha-galactosidase"/>
    <property type="match status" value="1"/>
</dbReference>
<evidence type="ECO:0000313" key="11">
    <source>
        <dbReference type="EMBL" id="OLF19214.1"/>
    </source>
</evidence>
<dbReference type="SMART" id="SM00776">
    <property type="entry name" value="NPCBM"/>
    <property type="match status" value="1"/>
</dbReference>
<dbReference type="Pfam" id="PF08305">
    <property type="entry name" value="NPCBM"/>
    <property type="match status" value="1"/>
</dbReference>